<feature type="transmembrane region" description="Helical" evidence="1">
    <location>
        <begin position="359"/>
        <end position="379"/>
    </location>
</feature>
<keyword evidence="1" id="KW-0472">Membrane</keyword>
<gene>
    <name evidence="2" type="ORF">CKA38_12220</name>
</gene>
<feature type="transmembrane region" description="Helical" evidence="1">
    <location>
        <begin position="274"/>
        <end position="293"/>
    </location>
</feature>
<dbReference type="KEGG" id="elut:CKA38_12220"/>
<dbReference type="Proteomes" id="UP000244896">
    <property type="component" value="Chromosome"/>
</dbReference>
<dbReference type="NCBIfam" id="TIGR03663">
    <property type="entry name" value="flippase activity-associated protein Agl23"/>
    <property type="match status" value="1"/>
</dbReference>
<dbReference type="OrthoDB" id="9792771at2"/>
<protein>
    <recommendedName>
        <fullName evidence="4">Glycosyltransferase RgtA/B/C/D-like domain-containing protein</fullName>
    </recommendedName>
</protein>
<dbReference type="EMBL" id="CP023004">
    <property type="protein sequence ID" value="AWI09913.1"/>
    <property type="molecule type" value="Genomic_DNA"/>
</dbReference>
<keyword evidence="1" id="KW-0812">Transmembrane</keyword>
<evidence type="ECO:0000313" key="2">
    <source>
        <dbReference type="EMBL" id="AWI09913.1"/>
    </source>
</evidence>
<dbReference type="InterPro" id="IPR019962">
    <property type="entry name" value="CHP03663"/>
</dbReference>
<dbReference type="RefSeq" id="WP_108825727.1">
    <property type="nucleotide sequence ID" value="NZ_CP023004.1"/>
</dbReference>
<proteinExistence type="predicted"/>
<sequence>MKNNPRAWLVVLPPVLLLALAAVLRFADLGSRPMHADEAVQAYIFADLLEEGKYRYDPSHYHGPLPHFINLPLMRALGIRKLDTLQAWQFRLQPALAGLLLAALAGACAGGDSRARWRAMLLAGIAPMLLYFSRMAIHETLLALCALAVPFAVARWLETRRARWLIVTALAFGCMHATKETWCIIAFSWAAAAFALWPKKTWHAVRGAGAARIALVATAAMGISFLLYSNFGKHPGGFADAWRTLFSYRTGGGHEKGWWYYAVECLGFYRPGGWPVGEGVVGLFAIAGGVMAWRRRKNRYVGHHVPALPLFLAVSGAAQVVVYSIIKYKTPWLMLAPLASFVPLAAHGWIWALGRRPRWWRAAACALVVAAGLLAPALVSSFKAPTSAAFPFVYVPTLPDADAELDRVARALPADAMTAVIGNDYWPLPWYFRAARERTGFFSEAGAPSSEELKEFALVIHTGYQLDPSATGAGWRVFELRPGYFVSISR</sequence>
<dbReference type="PANTHER" id="PTHR41710:SF2">
    <property type="entry name" value="GLYCOSYL TRANSFERASE FAMILY 39_83 DOMAIN-CONTAINING PROTEIN"/>
    <property type="match status" value="1"/>
</dbReference>
<keyword evidence="3" id="KW-1185">Reference proteome</keyword>
<evidence type="ECO:0008006" key="4">
    <source>
        <dbReference type="Google" id="ProtNLM"/>
    </source>
</evidence>
<feature type="transmembrane region" description="Helical" evidence="1">
    <location>
        <begin position="305"/>
        <end position="326"/>
    </location>
</feature>
<dbReference type="PANTHER" id="PTHR41710">
    <property type="entry name" value="GLYCOSYL TRANSFERASE, FAMILY 39"/>
    <property type="match status" value="1"/>
</dbReference>
<accession>A0A2U8E4X8</accession>
<reference evidence="2 3" key="1">
    <citation type="journal article" date="2018" name="Syst. Appl. Microbiol.">
        <title>Ereboglobus luteus gen. nov. sp. nov. from cockroach guts, and new insights into the oxygen relationship of the genera Opitutus and Didymococcus (Verrucomicrobia: Opitutaceae).</title>
        <authorList>
            <person name="Tegtmeier D."/>
            <person name="Belitz A."/>
            <person name="Radek R."/>
            <person name="Heimerl T."/>
            <person name="Brune A."/>
        </authorList>
    </citation>
    <scope>NUCLEOTIDE SEQUENCE [LARGE SCALE GENOMIC DNA]</scope>
    <source>
        <strain evidence="2 3">Ho45</strain>
    </source>
</reference>
<dbReference type="AlphaFoldDB" id="A0A2U8E4X8"/>
<name>A0A2U8E4X8_9BACT</name>
<feature type="transmembrane region" description="Helical" evidence="1">
    <location>
        <begin position="332"/>
        <end position="352"/>
    </location>
</feature>
<keyword evidence="1" id="KW-1133">Transmembrane helix</keyword>
<evidence type="ECO:0000256" key="1">
    <source>
        <dbReference type="SAM" id="Phobius"/>
    </source>
</evidence>
<feature type="transmembrane region" description="Helical" evidence="1">
    <location>
        <begin position="209"/>
        <end position="228"/>
    </location>
</feature>
<evidence type="ECO:0000313" key="3">
    <source>
        <dbReference type="Proteomes" id="UP000244896"/>
    </source>
</evidence>
<feature type="transmembrane region" description="Helical" evidence="1">
    <location>
        <begin position="131"/>
        <end position="152"/>
    </location>
</feature>
<organism evidence="2 3">
    <name type="scientific">Ereboglobus luteus</name>
    <dbReference type="NCBI Taxonomy" id="1796921"/>
    <lineage>
        <taxon>Bacteria</taxon>
        <taxon>Pseudomonadati</taxon>
        <taxon>Verrucomicrobiota</taxon>
        <taxon>Opitutia</taxon>
        <taxon>Opitutales</taxon>
        <taxon>Opitutaceae</taxon>
        <taxon>Ereboglobus</taxon>
    </lineage>
</organism>